<reference evidence="3" key="1">
    <citation type="submission" date="2016-06" db="UniProtKB">
        <authorList>
            <consortium name="WormBaseParasite"/>
        </authorList>
    </citation>
    <scope>IDENTIFICATION</scope>
</reference>
<protein>
    <submittedName>
        <fullName evidence="3">Fumarylacetoacetate hydrolase</fullName>
    </submittedName>
</protein>
<proteinExistence type="predicted"/>
<gene>
    <name evidence="1" type="ORF">TCNE_LOCUS4087</name>
</gene>
<evidence type="ECO:0000313" key="2">
    <source>
        <dbReference type="Proteomes" id="UP000050794"/>
    </source>
</evidence>
<sequence length="97" mass="11086">MRESLGDKPKGVMKVKVASTRPVWDPCGFCGRTAHHSPVPVACSKAKVERIRWDPKDGELCLSRMKPEEILVEVRSGSDVQIDRLTWLQWRKTNRTI</sequence>
<evidence type="ECO:0000313" key="3">
    <source>
        <dbReference type="WBParaSite" id="TCNE_0000408701-mRNA-1"/>
    </source>
</evidence>
<accession>A0A183U6G7</accession>
<dbReference type="AlphaFoldDB" id="A0A183U6G7"/>
<dbReference type="EMBL" id="UYWY01006228">
    <property type="protein sequence ID" value="VDM29804.1"/>
    <property type="molecule type" value="Genomic_DNA"/>
</dbReference>
<organism evidence="2 3">
    <name type="scientific">Toxocara canis</name>
    <name type="common">Canine roundworm</name>
    <dbReference type="NCBI Taxonomy" id="6265"/>
    <lineage>
        <taxon>Eukaryota</taxon>
        <taxon>Metazoa</taxon>
        <taxon>Ecdysozoa</taxon>
        <taxon>Nematoda</taxon>
        <taxon>Chromadorea</taxon>
        <taxon>Rhabditida</taxon>
        <taxon>Spirurina</taxon>
        <taxon>Ascaridomorpha</taxon>
        <taxon>Ascaridoidea</taxon>
        <taxon>Toxocaridae</taxon>
        <taxon>Toxocara</taxon>
    </lineage>
</organism>
<evidence type="ECO:0000313" key="1">
    <source>
        <dbReference type="EMBL" id="VDM29804.1"/>
    </source>
</evidence>
<name>A0A183U6G7_TOXCA</name>
<dbReference type="Proteomes" id="UP000050794">
    <property type="component" value="Unassembled WGS sequence"/>
</dbReference>
<dbReference type="WBParaSite" id="TCNE_0000408701-mRNA-1">
    <property type="protein sequence ID" value="TCNE_0000408701-mRNA-1"/>
    <property type="gene ID" value="TCNE_0000408701"/>
</dbReference>
<reference evidence="1 2" key="2">
    <citation type="submission" date="2018-11" db="EMBL/GenBank/DDBJ databases">
        <authorList>
            <consortium name="Pathogen Informatics"/>
        </authorList>
    </citation>
    <scope>NUCLEOTIDE SEQUENCE [LARGE SCALE GENOMIC DNA]</scope>
</reference>
<keyword evidence="2" id="KW-1185">Reference proteome</keyword>